<dbReference type="EMBL" id="SDAQ01000056">
    <property type="protein sequence ID" value="KAI3546712.1"/>
    <property type="molecule type" value="Genomic_DNA"/>
</dbReference>
<accession>A0A9Q0AYS9</accession>
<reference evidence="1" key="1">
    <citation type="submission" date="2019-01" db="EMBL/GenBank/DDBJ databases">
        <title>Colletotrichum abscissum LGMF1257.</title>
        <authorList>
            <person name="Baroncelli R."/>
        </authorList>
    </citation>
    <scope>NUCLEOTIDE SEQUENCE</scope>
    <source>
        <strain evidence="1">Ca142</strain>
    </source>
</reference>
<name>A0A9Q0AYS9_9PEZI</name>
<proteinExistence type="predicted"/>
<sequence length="80" mass="9202">MPQYASVKDFESGHYDQQEPVELQIHSNLTSSSQLLRALERRLPSGSYTVEMRHNIYTVRVDSQKAPSESSMLKASKYRL</sequence>
<dbReference type="OrthoDB" id="10345766at2759"/>
<evidence type="ECO:0000313" key="1">
    <source>
        <dbReference type="EMBL" id="KAI3546712.1"/>
    </source>
</evidence>
<dbReference type="Proteomes" id="UP001056436">
    <property type="component" value="Unassembled WGS sequence"/>
</dbReference>
<dbReference type="AlphaFoldDB" id="A0A9Q0AYS9"/>
<organism evidence="1 2">
    <name type="scientific">Colletotrichum abscissum</name>
    <dbReference type="NCBI Taxonomy" id="1671311"/>
    <lineage>
        <taxon>Eukaryota</taxon>
        <taxon>Fungi</taxon>
        <taxon>Dikarya</taxon>
        <taxon>Ascomycota</taxon>
        <taxon>Pezizomycotina</taxon>
        <taxon>Sordariomycetes</taxon>
        <taxon>Hypocreomycetidae</taxon>
        <taxon>Glomerellales</taxon>
        <taxon>Glomerellaceae</taxon>
        <taxon>Colletotrichum</taxon>
        <taxon>Colletotrichum acutatum species complex</taxon>
    </lineage>
</organism>
<evidence type="ECO:0000313" key="2">
    <source>
        <dbReference type="Proteomes" id="UP001056436"/>
    </source>
</evidence>
<protein>
    <submittedName>
        <fullName evidence="1">Uncharacterized protein</fullName>
    </submittedName>
</protein>
<comment type="caution">
    <text evidence="1">The sequence shown here is derived from an EMBL/GenBank/DDBJ whole genome shotgun (WGS) entry which is preliminary data.</text>
</comment>
<gene>
    <name evidence="1" type="ORF">CABS02_08905</name>
</gene>
<keyword evidence="2" id="KW-1185">Reference proteome</keyword>